<keyword evidence="3" id="KW-0862">Zinc</keyword>
<feature type="domain" description="FLYWCH-type" evidence="4">
    <location>
        <begin position="82"/>
        <end position="142"/>
    </location>
</feature>
<accession>A0A834IK35</accession>
<dbReference type="EMBL" id="JAACXV010000176">
    <property type="protein sequence ID" value="KAF7282377.1"/>
    <property type="molecule type" value="Genomic_DNA"/>
</dbReference>
<organism evidence="5 6">
    <name type="scientific">Rhynchophorus ferrugineus</name>
    <name type="common">Red palm weevil</name>
    <name type="synonym">Curculio ferrugineus</name>
    <dbReference type="NCBI Taxonomy" id="354439"/>
    <lineage>
        <taxon>Eukaryota</taxon>
        <taxon>Metazoa</taxon>
        <taxon>Ecdysozoa</taxon>
        <taxon>Arthropoda</taxon>
        <taxon>Hexapoda</taxon>
        <taxon>Insecta</taxon>
        <taxon>Pterygota</taxon>
        <taxon>Neoptera</taxon>
        <taxon>Endopterygota</taxon>
        <taxon>Coleoptera</taxon>
        <taxon>Polyphaga</taxon>
        <taxon>Cucujiformia</taxon>
        <taxon>Curculionidae</taxon>
        <taxon>Dryophthorinae</taxon>
        <taxon>Rhynchophorus</taxon>
    </lineage>
</organism>
<proteinExistence type="predicted"/>
<dbReference type="AlphaFoldDB" id="A0A834IK35"/>
<dbReference type="Pfam" id="PF04500">
    <property type="entry name" value="FLYWCH"/>
    <property type="match status" value="2"/>
</dbReference>
<reference evidence="5" key="1">
    <citation type="submission" date="2020-08" db="EMBL/GenBank/DDBJ databases">
        <title>Genome sequencing and assembly of the red palm weevil Rhynchophorus ferrugineus.</title>
        <authorList>
            <person name="Dias G.B."/>
            <person name="Bergman C.M."/>
            <person name="Manee M."/>
        </authorList>
    </citation>
    <scope>NUCLEOTIDE SEQUENCE</scope>
    <source>
        <strain evidence="5">AA-2017</strain>
        <tissue evidence="5">Whole larva</tissue>
    </source>
</reference>
<keyword evidence="1" id="KW-0479">Metal-binding</keyword>
<gene>
    <name evidence="5" type="ORF">GWI33_002754</name>
</gene>
<evidence type="ECO:0000313" key="6">
    <source>
        <dbReference type="Proteomes" id="UP000625711"/>
    </source>
</evidence>
<evidence type="ECO:0000256" key="3">
    <source>
        <dbReference type="ARBA" id="ARBA00022833"/>
    </source>
</evidence>
<dbReference type="Gene3D" id="2.20.25.240">
    <property type="match status" value="2"/>
</dbReference>
<dbReference type="GO" id="GO:0008270">
    <property type="term" value="F:zinc ion binding"/>
    <property type="evidence" value="ECO:0007669"/>
    <property type="project" value="UniProtKB-KW"/>
</dbReference>
<dbReference type="Proteomes" id="UP000625711">
    <property type="component" value="Unassembled WGS sequence"/>
</dbReference>
<evidence type="ECO:0000313" key="5">
    <source>
        <dbReference type="EMBL" id="KAF7282377.1"/>
    </source>
</evidence>
<evidence type="ECO:0000256" key="2">
    <source>
        <dbReference type="ARBA" id="ARBA00022771"/>
    </source>
</evidence>
<protein>
    <recommendedName>
        <fullName evidence="4">FLYWCH-type domain-containing protein</fullName>
    </recommendedName>
</protein>
<dbReference type="InterPro" id="IPR007588">
    <property type="entry name" value="Znf_FLYWCH"/>
</dbReference>
<comment type="caution">
    <text evidence="5">The sequence shown here is derived from an EMBL/GenBank/DDBJ whole genome shotgun (WGS) entry which is preliminary data.</text>
</comment>
<name>A0A834IK35_RHYFE</name>
<sequence>MLILNGYEYKVLYRTEDKSYWRCKEIDKLHCKARLMTTGRVLNVKTSVGHNHQPTFAGSYDQCTFQKLKVYYMTHFQGLVYFYDSKRKHPMLMFNNYEYKSNNQCKGKSYWRCKVVDGRACRAKLMTSGKCLCVKTSEMHNHPPTFDGNYEVCKAQTLNVRYMSSFRKK</sequence>
<evidence type="ECO:0000256" key="1">
    <source>
        <dbReference type="ARBA" id="ARBA00022723"/>
    </source>
</evidence>
<keyword evidence="6" id="KW-1185">Reference proteome</keyword>
<keyword evidence="2" id="KW-0863">Zinc-finger</keyword>
<evidence type="ECO:0000259" key="4">
    <source>
        <dbReference type="Pfam" id="PF04500"/>
    </source>
</evidence>
<feature type="domain" description="FLYWCH-type" evidence="4">
    <location>
        <begin position="1"/>
        <end position="52"/>
    </location>
</feature>
<dbReference type="OrthoDB" id="10486136at2759"/>